<feature type="non-terminal residue" evidence="1">
    <location>
        <position position="270"/>
    </location>
</feature>
<name>A0AC61S3H0_9BACT</name>
<evidence type="ECO:0000313" key="2">
    <source>
        <dbReference type="Proteomes" id="UP000305401"/>
    </source>
</evidence>
<organism evidence="1 2">
    <name type="scientific">Muribaculum caecicola</name>
    <dbReference type="NCBI Taxonomy" id="3038144"/>
    <lineage>
        <taxon>Bacteria</taxon>
        <taxon>Pseudomonadati</taxon>
        <taxon>Bacteroidota</taxon>
        <taxon>Bacteroidia</taxon>
        <taxon>Bacteroidales</taxon>
        <taxon>Muribaculaceae</taxon>
        <taxon>Muribaculum</taxon>
    </lineage>
</organism>
<feature type="non-terminal residue" evidence="1">
    <location>
        <position position="1"/>
    </location>
</feature>
<reference evidence="1" key="1">
    <citation type="submission" date="2019-04" db="EMBL/GenBank/DDBJ databases">
        <title>Microbes associate with the intestines of laboratory mice.</title>
        <authorList>
            <person name="Navarre W."/>
            <person name="Wong E."/>
            <person name="Huang K.C."/>
            <person name="Tropini C."/>
            <person name="Ng K."/>
            <person name="Yu B."/>
        </authorList>
    </citation>
    <scope>NUCLEOTIDE SEQUENCE</scope>
    <source>
        <strain evidence="1">NM86_A22</strain>
    </source>
</reference>
<evidence type="ECO:0000313" key="1">
    <source>
        <dbReference type="EMBL" id="THG37230.1"/>
    </source>
</evidence>
<accession>A0AC61S3H0</accession>
<sequence length="270" mass="31993">RRNGMSRKTVRKYLREFEREAGPSPTDREVDDYLLTKPKYDSSGRVRRVMTDEVRRRIDGFIARNRENVAAGLHKQQMRKLDMWRRLQDEGARIAYSTVCQYVRALEAAPKPQEKPAKAYIRQDYEPGFRCEFDWGVLTLWIGGVRRRLHMAVFTLDHSNMRKAYLFSREDTLALMEAHRNCFRELGGTPRVMAYDNMRTAVKKFLGRDREHTDALLRMEVHYCFTPHFCNPRSGWEKGKVERSVEYIRRRAFSFEVRFDSLESAQTHLA</sequence>
<protein>
    <submittedName>
        <fullName evidence="1">IS21 family transposase</fullName>
    </submittedName>
</protein>
<dbReference type="EMBL" id="SSTG01000287">
    <property type="protein sequence ID" value="THG37230.1"/>
    <property type="molecule type" value="Genomic_DNA"/>
</dbReference>
<proteinExistence type="predicted"/>
<dbReference type="Proteomes" id="UP000305401">
    <property type="component" value="Unassembled WGS sequence"/>
</dbReference>
<gene>
    <name evidence="1" type="ORF">E5990_11425</name>
</gene>
<comment type="caution">
    <text evidence="1">The sequence shown here is derived from an EMBL/GenBank/DDBJ whole genome shotgun (WGS) entry which is preliminary data.</text>
</comment>
<keyword evidence="2" id="KW-1185">Reference proteome</keyword>